<feature type="transmembrane region" description="Helical" evidence="1">
    <location>
        <begin position="784"/>
        <end position="801"/>
    </location>
</feature>
<reference evidence="4" key="1">
    <citation type="submission" date="2007-07" db="EMBL/GenBank/DDBJ databases">
        <title>PCAP assembly of the Caenorhabditis remanei genome.</title>
        <authorList>
            <consortium name="The Caenorhabditis remanei Sequencing Consortium"/>
            <person name="Wilson R.K."/>
        </authorList>
    </citation>
    <scope>NUCLEOTIDE SEQUENCE [LARGE SCALE GENOMIC DNA]</scope>
    <source>
        <strain evidence="4">PB4641</strain>
    </source>
</reference>
<feature type="transmembrane region" description="Helical" evidence="1">
    <location>
        <begin position="307"/>
        <end position="334"/>
    </location>
</feature>
<keyword evidence="5" id="KW-1185">Reference proteome</keyword>
<evidence type="ECO:0000256" key="1">
    <source>
        <dbReference type="SAM" id="Phobius"/>
    </source>
</evidence>
<dbReference type="Proteomes" id="UP000008281">
    <property type="component" value="Unassembled WGS sequence"/>
</dbReference>
<dbReference type="Pfam" id="PF20146">
    <property type="entry name" value="NRF"/>
    <property type="match status" value="1"/>
</dbReference>
<gene>
    <name evidence="4" type="primary">Cre-nrf-6</name>
    <name evidence="4" type="ORF">CRE_02040</name>
</gene>
<evidence type="ECO:0000313" key="4">
    <source>
        <dbReference type="EMBL" id="EFO86322.1"/>
    </source>
</evidence>
<feature type="transmembrane region" description="Helical" evidence="1">
    <location>
        <begin position="545"/>
        <end position="562"/>
    </location>
</feature>
<dbReference type="InterPro" id="IPR002656">
    <property type="entry name" value="Acyl_transf_3_dom"/>
</dbReference>
<dbReference type="PANTHER" id="PTHR11161:SF65">
    <property type="entry name" value="NOSE RESISTANT TO FLUOXETINE PROTEIN 6"/>
    <property type="match status" value="1"/>
</dbReference>
<dbReference type="FunCoup" id="E3LGZ1">
    <property type="interactions" value="22"/>
</dbReference>
<feature type="transmembrane region" description="Helical" evidence="1">
    <location>
        <begin position="419"/>
        <end position="447"/>
    </location>
</feature>
<dbReference type="InterPro" id="IPR006621">
    <property type="entry name" value="Nose-resist-to-fluoxetine_N"/>
</dbReference>
<dbReference type="OrthoDB" id="118951at2759"/>
<keyword evidence="1" id="KW-0812">Transmembrane</keyword>
<dbReference type="PANTHER" id="PTHR11161">
    <property type="entry name" value="O-ACYLTRANSFERASE"/>
    <property type="match status" value="1"/>
</dbReference>
<feature type="signal peptide" evidence="2">
    <location>
        <begin position="1"/>
        <end position="23"/>
    </location>
</feature>
<feature type="transmembrane region" description="Helical" evidence="1">
    <location>
        <begin position="656"/>
        <end position="676"/>
    </location>
</feature>
<keyword evidence="1" id="KW-0472">Membrane</keyword>
<dbReference type="AlphaFoldDB" id="E3LGZ1"/>
<evidence type="ECO:0000256" key="2">
    <source>
        <dbReference type="SAM" id="SignalP"/>
    </source>
</evidence>
<proteinExistence type="predicted"/>
<name>E3LGZ1_CAERE</name>
<keyword evidence="2" id="KW-0732">Signal</keyword>
<feature type="transmembrane region" description="Helical" evidence="1">
    <location>
        <begin position="721"/>
        <end position="743"/>
    </location>
</feature>
<evidence type="ECO:0000313" key="5">
    <source>
        <dbReference type="Proteomes" id="UP000008281"/>
    </source>
</evidence>
<feature type="chain" id="PRO_5003173692" evidence="2">
    <location>
        <begin position="24"/>
        <end position="840"/>
    </location>
</feature>
<accession>E3LGZ1</accession>
<dbReference type="Pfam" id="PF01757">
    <property type="entry name" value="Acyl_transf_3"/>
    <property type="match status" value="1"/>
</dbReference>
<organism evidence="5">
    <name type="scientific">Caenorhabditis remanei</name>
    <name type="common">Caenorhabditis vulgaris</name>
    <dbReference type="NCBI Taxonomy" id="31234"/>
    <lineage>
        <taxon>Eukaryota</taxon>
        <taxon>Metazoa</taxon>
        <taxon>Ecdysozoa</taxon>
        <taxon>Nematoda</taxon>
        <taxon>Chromadorea</taxon>
        <taxon>Rhabditida</taxon>
        <taxon>Rhabditina</taxon>
        <taxon>Rhabditomorpha</taxon>
        <taxon>Rhabditoidea</taxon>
        <taxon>Rhabditidae</taxon>
        <taxon>Peloderinae</taxon>
        <taxon>Caenorhabditis</taxon>
    </lineage>
</organism>
<feature type="transmembrane region" description="Helical" evidence="1">
    <location>
        <begin position="569"/>
        <end position="588"/>
    </location>
</feature>
<evidence type="ECO:0000259" key="3">
    <source>
        <dbReference type="SMART" id="SM00703"/>
    </source>
</evidence>
<dbReference type="InParanoid" id="E3LGZ1"/>
<protein>
    <submittedName>
        <fullName evidence="4">CRE-NRF-6 protein</fullName>
    </submittedName>
</protein>
<feature type="transmembrane region" description="Helical" evidence="1">
    <location>
        <begin position="618"/>
        <end position="635"/>
    </location>
</feature>
<dbReference type="OMA" id="DIAYFLW"/>
<feature type="transmembrane region" description="Helical" evidence="1">
    <location>
        <begin position="381"/>
        <end position="399"/>
    </location>
</feature>
<sequence>MGSFRRWKFLVALLLSLITITNSKSSYKYDGSLFSSKELDYDETDTKAMGSVFSKYMADSDAQLILDLDVFRHFFNYAEAYRDGAEEGNLELMKYAVEMVEKLREFDISMACVGDMMHLAWTGVEYATHVEEHKNCSDCKCTPLFQQKKSERHWIFNVFDAMGKVPAGIMSGNNLWVGSWSTCRKIDVVKNAQGQKWKGKYCLATIDAYERDNPLVYFGNMMSGAPDRHCYEKNVQNVTDDGSCFALFPVLKFGVCMPNTCTNHDVKRMLTFAIRATEAAVGTQSVCNVDVECRAESYSDAMSQNSLAMFALYFLIATVVLVAFGTLFELLIVAKNPEEAEESKAFKHWFIKLIMAFSMYSNGSEILQSKKNDREINSLHGVRFLSMCWIILGHTYYYIGTSLTTDNLVPTLINFPKQFHTQIIVQAPLAVDSFFFLSGMLAAFSFFKKSMKAHPDHPPKLSALNFITWPMYYWKRFCRITPTYAVVMLFDVTLFSYVSNGPFWRPIEKQGCRIAWWTNFIYMNNFLLQDKECCMGWTWYLANDMQFHWVLMPLLTITFLKFGMKAGLGLSGGLVALSSLIRLAITLIKGYPPAPILTAKLQIVHQLNDYWNDVYVRPYIRCTPFIVGVVVGYLLNAWTSREQKDLKIKLEPKTVLIGWCCSTVLGLYAVFGLFWFAKTGDISKPWEILYTVFGTPAYALALGWVVFACTTGNGGPVDTILSWRLFVPLSKITFCAYLLHPIMLQIYNLSRPQPFHFTTFVQMVCQLFLRFLNLSVKIQIRYTVEAVFASYTLAFFFSLAFEKPFNKIDEMLFDSKKMMNGEKGKSNEMVPLNKRVRDSE</sequence>
<dbReference type="STRING" id="31234.E3LGZ1"/>
<feature type="transmembrane region" description="Helical" evidence="1">
    <location>
        <begin position="688"/>
        <end position="709"/>
    </location>
</feature>
<dbReference type="eggNOG" id="KOG3700">
    <property type="taxonomic scope" value="Eukaryota"/>
</dbReference>
<dbReference type="HOGENOM" id="CLU_007874_3_2_1"/>
<feature type="transmembrane region" description="Helical" evidence="1">
    <location>
        <begin position="477"/>
        <end position="498"/>
    </location>
</feature>
<keyword evidence="1" id="KW-1133">Transmembrane helix</keyword>
<dbReference type="SMART" id="SM00703">
    <property type="entry name" value="NRF"/>
    <property type="match status" value="1"/>
</dbReference>
<feature type="domain" description="Nose resistant-to-fluoxetine protein N-terminal" evidence="3">
    <location>
        <begin position="136"/>
        <end position="289"/>
    </location>
</feature>
<dbReference type="EMBL" id="DS268408">
    <property type="protein sequence ID" value="EFO86322.1"/>
    <property type="molecule type" value="Genomic_DNA"/>
</dbReference>
<dbReference type="InterPro" id="IPR052728">
    <property type="entry name" value="O2_lipid_transport_reg"/>
</dbReference>
<dbReference type="GO" id="GO:0016747">
    <property type="term" value="F:acyltransferase activity, transferring groups other than amino-acyl groups"/>
    <property type="evidence" value="ECO:0007669"/>
    <property type="project" value="InterPro"/>
</dbReference>